<protein>
    <submittedName>
        <fullName evidence="1">Uncharacterized protein</fullName>
    </submittedName>
</protein>
<proteinExistence type="predicted"/>
<comment type="caution">
    <text evidence="1">The sequence shown here is derived from an EMBL/GenBank/DDBJ whole genome shotgun (WGS) entry which is preliminary data.</text>
</comment>
<dbReference type="Proteomes" id="UP000245683">
    <property type="component" value="Unassembled WGS sequence"/>
</dbReference>
<dbReference type="RefSeq" id="WP_109943286.1">
    <property type="nucleotide sequence ID" value="NZ_QGSV01000078.1"/>
</dbReference>
<evidence type="ECO:0000313" key="2">
    <source>
        <dbReference type="Proteomes" id="UP000245683"/>
    </source>
</evidence>
<accession>A0A317KEX0</accession>
<organism evidence="1 2">
    <name type="scientific">Micromonospora globispora</name>
    <dbReference type="NCBI Taxonomy" id="1450148"/>
    <lineage>
        <taxon>Bacteria</taxon>
        <taxon>Bacillati</taxon>
        <taxon>Actinomycetota</taxon>
        <taxon>Actinomycetes</taxon>
        <taxon>Micromonosporales</taxon>
        <taxon>Micromonosporaceae</taxon>
        <taxon>Micromonospora</taxon>
    </lineage>
</organism>
<dbReference type="EMBL" id="QGSV01000078">
    <property type="protein sequence ID" value="PWU51956.1"/>
    <property type="molecule type" value="Genomic_DNA"/>
</dbReference>
<dbReference type="OrthoDB" id="3468002at2"/>
<sequence length="117" mass="12334">MGDWFQVIAAPEATADEADRLAAEVLAWLVERGIVRPERTACVLGEGGHAPGPNWRVAVTDPDAGLLGLGTHGLEVITGRTVFYSPDLDSVACPYCGSVAVRGPVGSEWDFLPSIES</sequence>
<evidence type="ECO:0000313" key="1">
    <source>
        <dbReference type="EMBL" id="PWU51956.1"/>
    </source>
</evidence>
<dbReference type="AlphaFoldDB" id="A0A317KEX0"/>
<reference evidence="2" key="1">
    <citation type="submission" date="2018-05" db="EMBL/GenBank/DDBJ databases">
        <title>Micromonospora globispora sp. nov. and Micromonospora rugosa sp. nov., isolated from marine sediment.</title>
        <authorList>
            <person name="Carro L."/>
            <person name="Aysel V."/>
            <person name="Cetin D."/>
            <person name="Igual J.M."/>
            <person name="Klenk H.-P."/>
            <person name="Trujillo M.E."/>
            <person name="Sahin N."/>
        </authorList>
    </citation>
    <scope>NUCLEOTIDE SEQUENCE [LARGE SCALE GENOMIC DNA]</scope>
    <source>
        <strain evidence="2">S2904</strain>
    </source>
</reference>
<name>A0A317KEX0_9ACTN</name>
<keyword evidence="2" id="KW-1185">Reference proteome</keyword>
<gene>
    <name evidence="1" type="ORF">DLJ46_03885</name>
</gene>